<dbReference type="InterPro" id="IPR006597">
    <property type="entry name" value="Sel1-like"/>
</dbReference>
<dbReference type="Pfam" id="PF08238">
    <property type="entry name" value="Sel1"/>
    <property type="match status" value="3"/>
</dbReference>
<dbReference type="SMART" id="SM00671">
    <property type="entry name" value="SEL1"/>
    <property type="match status" value="3"/>
</dbReference>
<dbReference type="PANTHER" id="PTHR43628:SF1">
    <property type="entry name" value="CHITIN SYNTHASE REGULATORY FACTOR 2-RELATED"/>
    <property type="match status" value="1"/>
</dbReference>
<reference evidence="3" key="1">
    <citation type="journal article" date="2018" name="Nat. Microbiol.">
        <title>Leveraging single-cell genomics to expand the fungal tree of life.</title>
        <authorList>
            <person name="Ahrendt S.R."/>
            <person name="Quandt C.A."/>
            <person name="Ciobanu D."/>
            <person name="Clum A."/>
            <person name="Salamov A."/>
            <person name="Andreopoulos B."/>
            <person name="Cheng J.F."/>
            <person name="Woyke T."/>
            <person name="Pelin A."/>
            <person name="Henrissat B."/>
            <person name="Reynolds N.K."/>
            <person name="Benny G.L."/>
            <person name="Smith M.E."/>
            <person name="James T.Y."/>
            <person name="Grigoriev I.V."/>
        </authorList>
    </citation>
    <scope>NUCLEOTIDE SEQUENCE [LARGE SCALE GENOMIC DNA]</scope>
    <source>
        <strain evidence="3">RSA 468</strain>
    </source>
</reference>
<evidence type="ECO:0008006" key="4">
    <source>
        <dbReference type="Google" id="ProtNLM"/>
    </source>
</evidence>
<dbReference type="STRING" id="215637.A0A4P9ZLR3"/>
<dbReference type="AlphaFoldDB" id="A0A4P9ZLR3"/>
<feature type="region of interest" description="Disordered" evidence="1">
    <location>
        <begin position="1"/>
        <end position="26"/>
    </location>
</feature>
<dbReference type="Gene3D" id="1.25.40.10">
    <property type="entry name" value="Tetratricopeptide repeat domain"/>
    <property type="match status" value="1"/>
</dbReference>
<dbReference type="InterPro" id="IPR011990">
    <property type="entry name" value="TPR-like_helical_dom_sf"/>
</dbReference>
<evidence type="ECO:0000313" key="2">
    <source>
        <dbReference type="EMBL" id="RKP33542.1"/>
    </source>
</evidence>
<accession>A0A4P9ZLR3</accession>
<proteinExistence type="predicted"/>
<dbReference type="PANTHER" id="PTHR43628">
    <property type="entry name" value="ACTIVATOR OF C KINASE PROTEIN 1-RELATED"/>
    <property type="match status" value="1"/>
</dbReference>
<evidence type="ECO:0000313" key="3">
    <source>
        <dbReference type="Proteomes" id="UP000268162"/>
    </source>
</evidence>
<organism evidence="2 3">
    <name type="scientific">Dimargaris cristalligena</name>
    <dbReference type="NCBI Taxonomy" id="215637"/>
    <lineage>
        <taxon>Eukaryota</taxon>
        <taxon>Fungi</taxon>
        <taxon>Fungi incertae sedis</taxon>
        <taxon>Zoopagomycota</taxon>
        <taxon>Kickxellomycotina</taxon>
        <taxon>Dimargaritomycetes</taxon>
        <taxon>Dimargaritales</taxon>
        <taxon>Dimargaritaceae</taxon>
        <taxon>Dimargaris</taxon>
    </lineage>
</organism>
<keyword evidence="3" id="KW-1185">Reference proteome</keyword>
<protein>
    <recommendedName>
        <fullName evidence="4">HCP-like protein</fullName>
    </recommendedName>
</protein>
<evidence type="ECO:0000256" key="1">
    <source>
        <dbReference type="SAM" id="MobiDB-lite"/>
    </source>
</evidence>
<sequence>MRTAIAPLSETLKNPKPEAHAEPSAEGEEYLKKAIEYHEQGELEKATVFFRKAAEHHNPLGMFLFGMSLRHGWGCKANPNLAFQFLQKAAESAVFDLNHLNPMTSSAARGELAIAIYELGISFRHGWGVPKNKETAAYYFEIAANLGDADAQADLAFCYQHGAGVKKDMPKAAKYYRMAHAQGVEIFGNSWIFKAKYNPDSA</sequence>
<dbReference type="InterPro" id="IPR052945">
    <property type="entry name" value="Mitotic_Regulator"/>
</dbReference>
<feature type="compositionally biased region" description="Basic and acidic residues" evidence="1">
    <location>
        <begin position="13"/>
        <end position="26"/>
    </location>
</feature>
<name>A0A4P9ZLR3_9FUNG</name>
<dbReference type="SUPFAM" id="SSF81901">
    <property type="entry name" value="HCP-like"/>
    <property type="match status" value="1"/>
</dbReference>
<dbReference type="GO" id="GO:0032153">
    <property type="term" value="C:cell division site"/>
    <property type="evidence" value="ECO:0007669"/>
    <property type="project" value="TreeGrafter"/>
</dbReference>
<dbReference type="Proteomes" id="UP000268162">
    <property type="component" value="Unassembled WGS sequence"/>
</dbReference>
<dbReference type="GO" id="GO:0010972">
    <property type="term" value="P:negative regulation of G2/M transition of mitotic cell cycle"/>
    <property type="evidence" value="ECO:0007669"/>
    <property type="project" value="TreeGrafter"/>
</dbReference>
<gene>
    <name evidence="2" type="ORF">BJ085DRAFT_14329</name>
</gene>
<dbReference type="EMBL" id="ML003766">
    <property type="protein sequence ID" value="RKP33542.1"/>
    <property type="molecule type" value="Genomic_DNA"/>
</dbReference>